<sequence length="96" mass="10641">MGLKLSEQEKQITNILSTGSVYTIVVASNLNCQDPFKQSKLNKLGVWKYFNGKKNKGSLTTTLSEGQLLNQLELIFGKNTISLKKVNLVPFQGLPI</sequence>
<comment type="caution">
    <text evidence="1">The sequence shown here is derived from an EMBL/GenBank/DDBJ whole genome shotgun (WGS) entry which is preliminary data.</text>
</comment>
<organism evidence="1 2">
    <name type="scientific">Enterococcus ureilyticus</name>
    <dbReference type="NCBI Taxonomy" id="1131292"/>
    <lineage>
        <taxon>Bacteria</taxon>
        <taxon>Bacillati</taxon>
        <taxon>Bacillota</taxon>
        <taxon>Bacilli</taxon>
        <taxon>Lactobacillales</taxon>
        <taxon>Enterococcaceae</taxon>
        <taxon>Enterococcus</taxon>
    </lineage>
</organism>
<evidence type="ECO:0000313" key="2">
    <source>
        <dbReference type="Proteomes" id="UP000094469"/>
    </source>
</evidence>
<dbReference type="AlphaFoldDB" id="A0A1E5HB61"/>
<dbReference type="Proteomes" id="UP000094469">
    <property type="component" value="Unassembled WGS sequence"/>
</dbReference>
<proteinExistence type="predicted"/>
<keyword evidence="2" id="KW-1185">Reference proteome</keyword>
<dbReference type="RefSeq" id="WP_069640290.1">
    <property type="nucleotide sequence ID" value="NZ_JAFBEZ010000022.1"/>
</dbReference>
<dbReference type="EMBL" id="MIKC01000023">
    <property type="protein sequence ID" value="OEG22181.1"/>
    <property type="molecule type" value="Genomic_DNA"/>
</dbReference>
<gene>
    <name evidence="1" type="ORF">BCR24_03365</name>
</gene>
<protein>
    <submittedName>
        <fullName evidence="1">Uncharacterized protein</fullName>
    </submittedName>
</protein>
<reference evidence="2" key="1">
    <citation type="submission" date="2016-09" db="EMBL/GenBank/DDBJ databases">
        <authorList>
            <person name="Gulvik C.A."/>
        </authorList>
    </citation>
    <scope>NUCLEOTIDE SEQUENCE [LARGE SCALE GENOMIC DNA]</scope>
    <source>
        <strain evidence="2">LMG 26676</strain>
    </source>
</reference>
<dbReference type="OrthoDB" id="9899983at2"/>
<evidence type="ECO:0000313" key="1">
    <source>
        <dbReference type="EMBL" id="OEG22181.1"/>
    </source>
</evidence>
<name>A0A1E5HB61_9ENTE</name>
<accession>A0A1E5HB61</accession>